<dbReference type="PROSITE" id="PS00028">
    <property type="entry name" value="ZINC_FINGER_C2H2_1"/>
    <property type="match status" value="7"/>
</dbReference>
<evidence type="ECO:0000256" key="1">
    <source>
        <dbReference type="ARBA" id="ARBA00010759"/>
    </source>
</evidence>
<evidence type="ECO:0000256" key="9">
    <source>
        <dbReference type="ARBA" id="ARBA00032756"/>
    </source>
</evidence>
<evidence type="ECO:0000256" key="10">
    <source>
        <dbReference type="ARBA" id="ARBA00037114"/>
    </source>
</evidence>
<dbReference type="GO" id="GO:0030674">
    <property type="term" value="F:protein-macromolecule adaptor activity"/>
    <property type="evidence" value="ECO:0007669"/>
    <property type="project" value="UniProtKB-ARBA"/>
</dbReference>
<evidence type="ECO:0000256" key="12">
    <source>
        <dbReference type="ARBA" id="ARBA00072142"/>
    </source>
</evidence>
<keyword evidence="3" id="KW-0479">Metal-binding</keyword>
<evidence type="ECO:0000256" key="6">
    <source>
        <dbReference type="ARBA" id="ARBA00022801"/>
    </source>
</evidence>
<dbReference type="InterPro" id="IPR023635">
    <property type="entry name" value="Peptide_deformylase"/>
</dbReference>
<feature type="domain" description="C2H2-type" evidence="14">
    <location>
        <begin position="190"/>
        <end position="217"/>
    </location>
</feature>
<keyword evidence="7" id="KW-0862">Zinc</keyword>
<dbReference type="EnsemblMetazoa" id="GPPI016754-RA">
    <property type="protein sequence ID" value="GPPI016754-PA"/>
    <property type="gene ID" value="GPPI016754"/>
</dbReference>
<dbReference type="GO" id="GO:0006412">
    <property type="term" value="P:translation"/>
    <property type="evidence" value="ECO:0007669"/>
    <property type="project" value="UniProtKB-KW"/>
</dbReference>
<dbReference type="FunFam" id="3.30.160.60:FF:000688">
    <property type="entry name" value="zinc finger protein 197 isoform X1"/>
    <property type="match status" value="1"/>
</dbReference>
<dbReference type="Gene3D" id="3.90.45.10">
    <property type="entry name" value="Peptide deformylase"/>
    <property type="match status" value="1"/>
</dbReference>
<dbReference type="GO" id="GO:0000981">
    <property type="term" value="F:DNA-binding transcription factor activity, RNA polymerase II-specific"/>
    <property type="evidence" value="ECO:0007669"/>
    <property type="project" value="TreeGrafter"/>
</dbReference>
<dbReference type="SUPFAM" id="SSF57667">
    <property type="entry name" value="beta-beta-alpha zinc fingers"/>
    <property type="match status" value="4"/>
</dbReference>
<evidence type="ECO:0000256" key="8">
    <source>
        <dbReference type="ARBA" id="ARBA00022917"/>
    </source>
</evidence>
<evidence type="ECO:0000256" key="2">
    <source>
        <dbReference type="ARBA" id="ARBA00012175"/>
    </source>
</evidence>
<feature type="domain" description="C2H2-type" evidence="14">
    <location>
        <begin position="230"/>
        <end position="257"/>
    </location>
</feature>
<dbReference type="SUPFAM" id="SSF56420">
    <property type="entry name" value="Peptide deformylase"/>
    <property type="match status" value="1"/>
</dbReference>
<dbReference type="EC" id="3.5.1.88" evidence="2"/>
<dbReference type="NCBIfam" id="NF001159">
    <property type="entry name" value="PRK00150.1-3"/>
    <property type="match status" value="1"/>
</dbReference>
<proteinExistence type="inferred from homology"/>
<comment type="similarity">
    <text evidence="1">Belongs to the polypeptide deformylase family.</text>
</comment>
<reference evidence="16" key="1">
    <citation type="submission" date="2015-01" db="EMBL/GenBank/DDBJ databases">
        <authorList>
            <person name="Aksoy S."/>
            <person name="Warren W."/>
            <person name="Wilson R.K."/>
        </authorList>
    </citation>
    <scope>NUCLEOTIDE SEQUENCE [LARGE SCALE GENOMIC DNA]</scope>
    <source>
        <strain evidence="16">IAEA</strain>
    </source>
</reference>
<feature type="domain" description="C2H2-type" evidence="14">
    <location>
        <begin position="287"/>
        <end position="315"/>
    </location>
</feature>
<name>A0A1B0B2E8_9MUSC</name>
<dbReference type="VEuPathDB" id="VectorBase:GPPI016754"/>
<evidence type="ECO:0000256" key="4">
    <source>
        <dbReference type="ARBA" id="ARBA00022737"/>
    </source>
</evidence>
<dbReference type="CDD" id="cd00487">
    <property type="entry name" value="Pep_deformylase"/>
    <property type="match status" value="1"/>
</dbReference>
<evidence type="ECO:0000256" key="3">
    <source>
        <dbReference type="ARBA" id="ARBA00022723"/>
    </source>
</evidence>
<dbReference type="GO" id="GO:0042586">
    <property type="term" value="F:peptide deformylase activity"/>
    <property type="evidence" value="ECO:0007669"/>
    <property type="project" value="UniProtKB-EC"/>
</dbReference>
<keyword evidence="16" id="KW-1185">Reference proteome</keyword>
<evidence type="ECO:0000313" key="16">
    <source>
        <dbReference type="Proteomes" id="UP000092460"/>
    </source>
</evidence>
<evidence type="ECO:0000256" key="7">
    <source>
        <dbReference type="ARBA" id="ARBA00022833"/>
    </source>
</evidence>
<evidence type="ECO:0000256" key="5">
    <source>
        <dbReference type="ARBA" id="ARBA00022771"/>
    </source>
</evidence>
<dbReference type="Proteomes" id="UP000092460">
    <property type="component" value="Unassembled WGS sequence"/>
</dbReference>
<dbReference type="STRING" id="67801.A0A1B0B2E8"/>
<dbReference type="FunFam" id="3.30.160.60:FF:000038">
    <property type="entry name" value="Zinc finger protein 624"/>
    <property type="match status" value="1"/>
</dbReference>
<feature type="domain" description="C2H2-type" evidence="14">
    <location>
        <begin position="162"/>
        <end position="189"/>
    </location>
</feature>
<dbReference type="PRINTS" id="PR01576">
    <property type="entry name" value="PDEFORMYLASE"/>
</dbReference>
<dbReference type="PANTHER" id="PTHR24408:SF58">
    <property type="entry name" value="TRANSCRIPTION FACTOR (TFIIIA), PUTATIVE (AFU_ORTHOLOGUE AFUA_1G05150)-RELATED"/>
    <property type="match status" value="1"/>
</dbReference>
<dbReference type="Pfam" id="PF01327">
    <property type="entry name" value="Pep_deformylase"/>
    <property type="match status" value="1"/>
</dbReference>
<dbReference type="InterPro" id="IPR036236">
    <property type="entry name" value="Znf_C2H2_sf"/>
</dbReference>
<dbReference type="GO" id="GO:0005634">
    <property type="term" value="C:nucleus"/>
    <property type="evidence" value="ECO:0007669"/>
    <property type="project" value="TreeGrafter"/>
</dbReference>
<dbReference type="InterPro" id="IPR013087">
    <property type="entry name" value="Znf_C2H2_type"/>
</dbReference>
<dbReference type="GO" id="GO:0005739">
    <property type="term" value="C:mitochondrion"/>
    <property type="evidence" value="ECO:0007669"/>
    <property type="project" value="UniProtKB-ARBA"/>
</dbReference>
<dbReference type="PANTHER" id="PTHR24408">
    <property type="entry name" value="ZINC FINGER PROTEIN"/>
    <property type="match status" value="1"/>
</dbReference>
<dbReference type="InterPro" id="IPR036821">
    <property type="entry name" value="Peptide_deformylase_sf"/>
</dbReference>
<dbReference type="PROSITE" id="PS50157">
    <property type="entry name" value="ZINC_FINGER_C2H2_2"/>
    <property type="match status" value="7"/>
</dbReference>
<dbReference type="GO" id="GO:0043565">
    <property type="term" value="F:sequence-specific DNA binding"/>
    <property type="evidence" value="ECO:0007669"/>
    <property type="project" value="TreeGrafter"/>
</dbReference>
<feature type="domain" description="C2H2-type" evidence="14">
    <location>
        <begin position="317"/>
        <end position="339"/>
    </location>
</feature>
<dbReference type="Gene3D" id="3.30.160.60">
    <property type="entry name" value="Classic Zinc Finger"/>
    <property type="match status" value="5"/>
</dbReference>
<evidence type="ECO:0000256" key="11">
    <source>
        <dbReference type="ARBA" id="ARBA00048875"/>
    </source>
</evidence>
<keyword evidence="8" id="KW-0648">Protein biosynthesis</keyword>
<sequence length="618" mass="72528">MAVCEMLELSVLQKCGEIFCDTLTSSNVDVSFQCTFCRKTLMELNTFLLHLQIEHCKPPITTEEFRIESVEEIKEEEDTEDGEIEDAEEFLFETEEVLFEAADIPIVGEDDVSQYELDKDEEIPIPLEHVLKSTEIEMKSGYNSKKSVRSTSLAVKRKRREHGCPYCDRIFKRAWDLKDHLNTHDRPKPFRCDICPASYFYKSNLTNHMTCHKICKSRKNRSPQKPKERKLCRFCPKTFTTTTHRRRHERIHTGERPYICEICGRSFASSAELSSHRSCRHLHERNFVCYICDKRFNRRSQLNIHKANIHIARPATHICTICKAAFKRITELKTHINVHKVKVYKCTECNKLFAHHSGLYVHQKIHKRQRDEWLTDSSVMFSNKTNLLKIPIKQQNIRHICTTLTRSKSFRQWYRDLWIPNHPCQPPYWHFTQIGDPILRTKASIVPEEAIKEPEIADFVNQMIKMLRKYNCVGIAAPQIGVSLRIIVMECKENLKEKFSKEVYLAREMSTLPLTVMINPTLKVLDYDKRKFLESCMSVKGYSAEVERYRSVSLTGVDDRNNKQVLTLKGWNARIAQHEMDHLDGKLYIDHMDPSTFHCTCWEVVNRKAGRVEIPFYK</sequence>
<protein>
    <recommendedName>
        <fullName evidence="12">Peptide deformylase, mitochondrial</fullName>
        <ecNumber evidence="2">3.5.1.88</ecNumber>
    </recommendedName>
    <alternativeName>
        <fullName evidence="9">Polypeptide deformylase</fullName>
    </alternativeName>
</protein>
<evidence type="ECO:0000259" key="14">
    <source>
        <dbReference type="PROSITE" id="PS50157"/>
    </source>
</evidence>
<dbReference type="SMART" id="SM00355">
    <property type="entry name" value="ZnF_C2H2"/>
    <property type="match status" value="8"/>
</dbReference>
<dbReference type="HAMAP" id="MF_00163">
    <property type="entry name" value="Pep_deformylase"/>
    <property type="match status" value="1"/>
</dbReference>
<feature type="domain" description="C2H2-type" evidence="14">
    <location>
        <begin position="344"/>
        <end position="371"/>
    </location>
</feature>
<reference evidence="15" key="2">
    <citation type="submission" date="2020-05" db="UniProtKB">
        <authorList>
            <consortium name="EnsemblMetazoa"/>
        </authorList>
    </citation>
    <scope>IDENTIFICATION</scope>
    <source>
        <strain evidence="15">IAEA</strain>
    </source>
</reference>
<evidence type="ECO:0000313" key="15">
    <source>
        <dbReference type="EnsemblMetazoa" id="GPPI016754-PA"/>
    </source>
</evidence>
<comment type="function">
    <text evidence="10">Removes the formyl group from the N-terminal Met of newly synthesized proteins.</text>
</comment>
<dbReference type="Pfam" id="PF13912">
    <property type="entry name" value="zf-C2H2_6"/>
    <property type="match status" value="1"/>
</dbReference>
<accession>A0A1B0B2E8</accession>
<dbReference type="AlphaFoldDB" id="A0A1B0B2E8"/>
<organism evidence="15 16">
    <name type="scientific">Glossina palpalis gambiensis</name>
    <dbReference type="NCBI Taxonomy" id="67801"/>
    <lineage>
        <taxon>Eukaryota</taxon>
        <taxon>Metazoa</taxon>
        <taxon>Ecdysozoa</taxon>
        <taxon>Arthropoda</taxon>
        <taxon>Hexapoda</taxon>
        <taxon>Insecta</taxon>
        <taxon>Pterygota</taxon>
        <taxon>Neoptera</taxon>
        <taxon>Endopterygota</taxon>
        <taxon>Diptera</taxon>
        <taxon>Brachycera</taxon>
        <taxon>Muscomorpha</taxon>
        <taxon>Hippoboscoidea</taxon>
        <taxon>Glossinidae</taxon>
        <taxon>Glossina</taxon>
    </lineage>
</organism>
<comment type="catalytic activity">
    <reaction evidence="11">
        <text>N-terminal N-formyl-L-methionyl-[peptide] + H2O = N-terminal L-methionyl-[peptide] + formate</text>
        <dbReference type="Rhea" id="RHEA:24420"/>
        <dbReference type="Rhea" id="RHEA-COMP:10639"/>
        <dbReference type="Rhea" id="RHEA-COMP:10640"/>
        <dbReference type="ChEBI" id="CHEBI:15377"/>
        <dbReference type="ChEBI" id="CHEBI:15740"/>
        <dbReference type="ChEBI" id="CHEBI:49298"/>
        <dbReference type="ChEBI" id="CHEBI:64731"/>
        <dbReference type="EC" id="3.5.1.88"/>
    </reaction>
</comment>
<evidence type="ECO:0000256" key="13">
    <source>
        <dbReference type="PROSITE-ProRule" id="PRU00042"/>
    </source>
</evidence>
<keyword evidence="5 13" id="KW-0863">Zinc-finger</keyword>
<dbReference type="EMBL" id="JXJN01007618">
    <property type="status" value="NOT_ANNOTATED_CDS"/>
    <property type="molecule type" value="Genomic_DNA"/>
</dbReference>
<keyword evidence="6" id="KW-0378">Hydrolase</keyword>
<dbReference type="Pfam" id="PF00096">
    <property type="entry name" value="zf-C2H2"/>
    <property type="match status" value="5"/>
</dbReference>
<dbReference type="FunFam" id="3.90.45.10:FF:000003">
    <property type="entry name" value="Peptide deformylase"/>
    <property type="match status" value="1"/>
</dbReference>
<dbReference type="GO" id="GO:0008270">
    <property type="term" value="F:zinc ion binding"/>
    <property type="evidence" value="ECO:0007669"/>
    <property type="project" value="UniProtKB-KW"/>
</dbReference>
<feature type="domain" description="C2H2-type" evidence="14">
    <location>
        <begin position="258"/>
        <end position="286"/>
    </location>
</feature>
<keyword evidence="4" id="KW-0677">Repeat</keyword>